<dbReference type="InterPro" id="IPR016032">
    <property type="entry name" value="Sig_transdc_resp-reg_C-effctor"/>
</dbReference>
<dbReference type="Gene3D" id="1.10.10.10">
    <property type="entry name" value="Winged helix-like DNA-binding domain superfamily/Winged helix DNA-binding domain"/>
    <property type="match status" value="1"/>
</dbReference>
<keyword evidence="4" id="KW-1133">Transmembrane helix</keyword>
<dbReference type="InterPro" id="IPR035965">
    <property type="entry name" value="PAS-like_dom_sf"/>
</dbReference>
<dbReference type="InterPro" id="IPR013655">
    <property type="entry name" value="PAS_fold_3"/>
</dbReference>
<keyword evidence="7" id="KW-1185">Reference proteome</keyword>
<sequence>MDNNDGAKVFSVWSKENDIKLPKKKELILEIIDQIASCFAAGSFYYFILNFENITMDFVHEGLRDVLGMEPEEFTMEKCFERMHPEDLASMNEKETLVLDFFFNKIPKEDFFSYKSVYVMRIKHNDGTYKTLLHQASVFNASNDGKIEQSLCVHTDITHLNIPINHNVSFISTKKQSYHYAKNDKGYTIINRENNSLKTILFKDIFSKREKEIIEILSQGKTFNEIAKLLFISPHTINTHKRNILSKSGCKNTPELIAKYYINGLFQNTR</sequence>
<dbReference type="Gene3D" id="3.30.450.20">
    <property type="entry name" value="PAS domain"/>
    <property type="match status" value="1"/>
</dbReference>
<dbReference type="EMBL" id="JAGJCB010000004">
    <property type="protein sequence ID" value="MBP0903491.1"/>
    <property type="molecule type" value="Genomic_DNA"/>
</dbReference>
<reference evidence="6 7" key="1">
    <citation type="submission" date="2021-04" db="EMBL/GenBank/DDBJ databases">
        <title>Mariniflexile gromovii gen. nov., sp. nov., a gliding bacterium isolated from the sea urchin Strongylocentrotus intermedius.</title>
        <authorList>
            <person name="Ko S."/>
            <person name="Le V."/>
            <person name="Ahn C.-Y."/>
            <person name="Oh H.-M."/>
        </authorList>
    </citation>
    <scope>NUCLEOTIDE SEQUENCE [LARGE SCALE GENOMIC DNA]</scope>
    <source>
        <strain evidence="6 7">KCTC 12570</strain>
    </source>
</reference>
<dbReference type="SUPFAM" id="SSF46894">
    <property type="entry name" value="C-terminal effector domain of the bipartite response regulators"/>
    <property type="match status" value="1"/>
</dbReference>
<evidence type="ECO:0000313" key="7">
    <source>
        <dbReference type="Proteomes" id="UP000670776"/>
    </source>
</evidence>
<proteinExistence type="predicted"/>
<evidence type="ECO:0000256" key="4">
    <source>
        <dbReference type="SAM" id="Phobius"/>
    </source>
</evidence>
<dbReference type="PROSITE" id="PS50043">
    <property type="entry name" value="HTH_LUXR_2"/>
    <property type="match status" value="1"/>
</dbReference>
<keyword evidence="4" id="KW-0472">Membrane</keyword>
<dbReference type="Pfam" id="PF00196">
    <property type="entry name" value="GerE"/>
    <property type="match status" value="1"/>
</dbReference>
<evidence type="ECO:0000313" key="6">
    <source>
        <dbReference type="EMBL" id="MBP0903491.1"/>
    </source>
</evidence>
<dbReference type="InterPro" id="IPR000014">
    <property type="entry name" value="PAS"/>
</dbReference>
<protein>
    <submittedName>
        <fullName evidence="6">PAS domain-containing protein</fullName>
    </submittedName>
</protein>
<keyword evidence="2" id="KW-0238">DNA-binding</keyword>
<dbReference type="PANTHER" id="PTHR44688">
    <property type="entry name" value="DNA-BINDING TRANSCRIPTIONAL ACTIVATOR DEVR_DOSR"/>
    <property type="match status" value="1"/>
</dbReference>
<feature type="domain" description="HTH luxR-type" evidence="5">
    <location>
        <begin position="199"/>
        <end position="264"/>
    </location>
</feature>
<dbReference type="CDD" id="cd06170">
    <property type="entry name" value="LuxR_C_like"/>
    <property type="match status" value="1"/>
</dbReference>
<evidence type="ECO:0000256" key="3">
    <source>
        <dbReference type="ARBA" id="ARBA00023163"/>
    </source>
</evidence>
<evidence type="ECO:0000259" key="5">
    <source>
        <dbReference type="PROSITE" id="PS50043"/>
    </source>
</evidence>
<dbReference type="SUPFAM" id="SSF55785">
    <property type="entry name" value="PYP-like sensor domain (PAS domain)"/>
    <property type="match status" value="1"/>
</dbReference>
<accession>A0ABS4BTZ8</accession>
<keyword evidence="3" id="KW-0804">Transcription</keyword>
<comment type="caution">
    <text evidence="6">The sequence shown here is derived from an EMBL/GenBank/DDBJ whole genome shotgun (WGS) entry which is preliminary data.</text>
</comment>
<dbReference type="InterPro" id="IPR036388">
    <property type="entry name" value="WH-like_DNA-bd_sf"/>
</dbReference>
<dbReference type="CDD" id="cd00130">
    <property type="entry name" value="PAS"/>
    <property type="match status" value="1"/>
</dbReference>
<evidence type="ECO:0000256" key="2">
    <source>
        <dbReference type="ARBA" id="ARBA00023125"/>
    </source>
</evidence>
<evidence type="ECO:0000256" key="1">
    <source>
        <dbReference type="ARBA" id="ARBA00023015"/>
    </source>
</evidence>
<dbReference type="Proteomes" id="UP000670776">
    <property type="component" value="Unassembled WGS sequence"/>
</dbReference>
<keyword evidence="1" id="KW-0805">Transcription regulation</keyword>
<dbReference type="PANTHER" id="PTHR44688:SF16">
    <property type="entry name" value="DNA-BINDING TRANSCRIPTIONAL ACTIVATOR DEVR_DOSR"/>
    <property type="match status" value="1"/>
</dbReference>
<feature type="transmembrane region" description="Helical" evidence="4">
    <location>
        <begin position="27"/>
        <end position="48"/>
    </location>
</feature>
<dbReference type="RefSeq" id="WP_209653794.1">
    <property type="nucleotide sequence ID" value="NZ_JAGJCB010000004.1"/>
</dbReference>
<name>A0ABS4BTZ8_9FLAO</name>
<organism evidence="6 7">
    <name type="scientific">Mariniflexile gromovii</name>
    <dbReference type="NCBI Taxonomy" id="362523"/>
    <lineage>
        <taxon>Bacteria</taxon>
        <taxon>Pseudomonadati</taxon>
        <taxon>Bacteroidota</taxon>
        <taxon>Flavobacteriia</taxon>
        <taxon>Flavobacteriales</taxon>
        <taxon>Flavobacteriaceae</taxon>
        <taxon>Mariniflexile</taxon>
    </lineage>
</organism>
<gene>
    <name evidence="6" type="ORF">J8H85_06595</name>
</gene>
<dbReference type="Pfam" id="PF08447">
    <property type="entry name" value="PAS_3"/>
    <property type="match status" value="1"/>
</dbReference>
<dbReference type="InterPro" id="IPR000792">
    <property type="entry name" value="Tscrpt_reg_LuxR_C"/>
</dbReference>
<dbReference type="PRINTS" id="PR00038">
    <property type="entry name" value="HTHLUXR"/>
</dbReference>
<keyword evidence="4" id="KW-0812">Transmembrane</keyword>
<dbReference type="SMART" id="SM00421">
    <property type="entry name" value="HTH_LUXR"/>
    <property type="match status" value="1"/>
</dbReference>